<dbReference type="AlphaFoldDB" id="A0A8T1H2N8"/>
<evidence type="ECO:0000313" key="2">
    <source>
        <dbReference type="EMBL" id="KAG3204515.1"/>
    </source>
</evidence>
<proteinExistence type="predicted"/>
<dbReference type="Proteomes" id="UP000760860">
    <property type="component" value="Unassembled WGS sequence"/>
</dbReference>
<organism evidence="2 3">
    <name type="scientific">Phytophthora cactorum</name>
    <dbReference type="NCBI Taxonomy" id="29920"/>
    <lineage>
        <taxon>Eukaryota</taxon>
        <taxon>Sar</taxon>
        <taxon>Stramenopiles</taxon>
        <taxon>Oomycota</taxon>
        <taxon>Peronosporomycetes</taxon>
        <taxon>Peronosporales</taxon>
        <taxon>Peronosporaceae</taxon>
        <taxon>Phytophthora</taxon>
    </lineage>
</organism>
<gene>
    <name evidence="1" type="ORF">PC117_g23777</name>
    <name evidence="2" type="ORF">PC129_g22542</name>
</gene>
<dbReference type="EMBL" id="RCMV01002124">
    <property type="protein sequence ID" value="KAG3204515.1"/>
    <property type="molecule type" value="Genomic_DNA"/>
</dbReference>
<dbReference type="EMBL" id="RCMK01001483">
    <property type="protein sequence ID" value="KAG2893385.1"/>
    <property type="molecule type" value="Genomic_DNA"/>
</dbReference>
<reference evidence="2" key="1">
    <citation type="submission" date="2018-05" db="EMBL/GenBank/DDBJ databases">
        <title>Effector identification in a new, highly contiguous assembly of the strawberry crown rot pathogen Phytophthora cactorum.</title>
        <authorList>
            <person name="Armitage A.D."/>
            <person name="Nellist C.F."/>
            <person name="Bates H."/>
            <person name="Vickerstaff R.J."/>
            <person name="Harrison R.J."/>
        </authorList>
    </citation>
    <scope>NUCLEOTIDE SEQUENCE</scope>
    <source>
        <strain evidence="1">4040</strain>
        <strain evidence="2">P421</strain>
    </source>
</reference>
<comment type="caution">
    <text evidence="2">The sequence shown here is derived from an EMBL/GenBank/DDBJ whole genome shotgun (WGS) entry which is preliminary data.</text>
</comment>
<dbReference type="Proteomes" id="UP000736787">
    <property type="component" value="Unassembled WGS sequence"/>
</dbReference>
<name>A0A8T1H2N8_9STRA</name>
<sequence>MGCDLDDRARFLIQTLNCVIVEVPETSMEVHKA</sequence>
<accession>A0A8T1H2N8</accession>
<evidence type="ECO:0000313" key="3">
    <source>
        <dbReference type="Proteomes" id="UP000760860"/>
    </source>
</evidence>
<protein>
    <submittedName>
        <fullName evidence="2">Uncharacterized protein</fullName>
    </submittedName>
</protein>
<evidence type="ECO:0000313" key="1">
    <source>
        <dbReference type="EMBL" id="KAG2893385.1"/>
    </source>
</evidence>